<evidence type="ECO:0000256" key="4">
    <source>
        <dbReference type="ARBA" id="ARBA00023134"/>
    </source>
</evidence>
<dbReference type="InterPro" id="IPR050469">
    <property type="entry name" value="Diguanylate_Cyclase"/>
</dbReference>
<reference evidence="8 17" key="2">
    <citation type="submission" date="2018-09" db="EMBL/GenBank/DDBJ databases">
        <title>Whole genome sequencing of Citrobacter freundii AR_0116.</title>
        <authorList>
            <person name="Conlan S."/>
            <person name="Thomas P.J."/>
            <person name="Mullikin J."/>
            <person name="Frank K.M."/>
            <person name="Segre J.A."/>
        </authorList>
    </citation>
    <scope>NUCLEOTIDE SEQUENCE [LARGE SCALE GENOMIC DNA]</scope>
    <source>
        <strain evidence="8 17">AR_0116</strain>
    </source>
</reference>
<dbReference type="GO" id="GO:0005886">
    <property type="term" value="C:plasma membrane"/>
    <property type="evidence" value="ECO:0007669"/>
    <property type="project" value="TreeGrafter"/>
</dbReference>
<dbReference type="GO" id="GO:0052621">
    <property type="term" value="F:diguanylate cyclase activity"/>
    <property type="evidence" value="ECO:0007669"/>
    <property type="project" value="UniProtKB-EC"/>
</dbReference>
<dbReference type="PANTHER" id="PTHR45138:SF24">
    <property type="entry name" value="DIGUANYLATE CYCLASE DGCC-RELATED"/>
    <property type="match status" value="1"/>
</dbReference>
<evidence type="ECO:0000259" key="7">
    <source>
        <dbReference type="PROSITE" id="PS50887"/>
    </source>
</evidence>
<evidence type="ECO:0000313" key="17">
    <source>
        <dbReference type="Proteomes" id="UP000263627"/>
    </source>
</evidence>
<dbReference type="PROSITE" id="PS50887">
    <property type="entry name" value="GGDEF"/>
    <property type="match status" value="1"/>
</dbReference>
<evidence type="ECO:0000313" key="14">
    <source>
        <dbReference type="EMBL" id="MDW2758137.1"/>
    </source>
</evidence>
<dbReference type="SMART" id="SM00267">
    <property type="entry name" value="GGDEF"/>
    <property type="match status" value="1"/>
</dbReference>
<feature type="transmembrane region" description="Helical" evidence="6">
    <location>
        <begin position="43"/>
        <end position="61"/>
    </location>
</feature>
<organism evidence="13 19">
    <name type="scientific">Citrobacter freundii</name>
    <dbReference type="NCBI Taxonomy" id="546"/>
    <lineage>
        <taxon>Bacteria</taxon>
        <taxon>Pseudomonadati</taxon>
        <taxon>Pseudomonadota</taxon>
        <taxon>Gammaproteobacteria</taxon>
        <taxon>Enterobacterales</taxon>
        <taxon>Enterobacteriaceae</taxon>
        <taxon>Citrobacter</taxon>
        <taxon>Citrobacter freundii complex</taxon>
    </lineage>
</organism>
<dbReference type="EMBL" id="CP032184">
    <property type="protein sequence ID" value="AXZ47020.1"/>
    <property type="molecule type" value="Genomic_DNA"/>
</dbReference>
<dbReference type="RefSeq" id="WP_085954043.1">
    <property type="nucleotide sequence ID" value="NZ_AP028314.1"/>
</dbReference>
<evidence type="ECO:0000313" key="19">
    <source>
        <dbReference type="Proteomes" id="UP000885148"/>
    </source>
</evidence>
<evidence type="ECO:0000313" key="8">
    <source>
        <dbReference type="EMBL" id="AXZ47020.1"/>
    </source>
</evidence>
<dbReference type="GO" id="GO:1902201">
    <property type="term" value="P:negative regulation of bacterial-type flagellum-dependent cell motility"/>
    <property type="evidence" value="ECO:0007669"/>
    <property type="project" value="TreeGrafter"/>
</dbReference>
<proteinExistence type="predicted"/>
<reference evidence="13" key="5">
    <citation type="submission" date="2021-07" db="EMBL/GenBank/DDBJ databases">
        <authorList>
            <consortium name="NCBI Pathogen Detection Project"/>
        </authorList>
    </citation>
    <scope>NUCLEOTIDE SEQUENCE</scope>
    <source>
        <strain evidence="13">91871</strain>
    </source>
</reference>
<dbReference type="FunFam" id="3.30.70.270:FF:000001">
    <property type="entry name" value="Diguanylate cyclase domain protein"/>
    <property type="match status" value="1"/>
</dbReference>
<evidence type="ECO:0000313" key="20">
    <source>
        <dbReference type="Proteomes" id="UP001164536"/>
    </source>
</evidence>
<dbReference type="Proteomes" id="UP001169574">
    <property type="component" value="Unassembled WGS sequence"/>
</dbReference>
<feature type="transmembrane region" description="Helical" evidence="6">
    <location>
        <begin position="142"/>
        <end position="160"/>
    </location>
</feature>
<dbReference type="Proteomes" id="UP001279522">
    <property type="component" value="Unassembled WGS sequence"/>
</dbReference>
<dbReference type="OrthoDB" id="9812260at2"/>
<keyword evidence="20" id="KW-1185">Reference proteome</keyword>
<dbReference type="GO" id="GO:0043709">
    <property type="term" value="P:cell adhesion involved in single-species biofilm formation"/>
    <property type="evidence" value="ECO:0007669"/>
    <property type="project" value="TreeGrafter"/>
</dbReference>
<dbReference type="Proteomes" id="UP001164536">
    <property type="component" value="Chromosome"/>
</dbReference>
<evidence type="ECO:0000313" key="18">
    <source>
        <dbReference type="Proteomes" id="UP000512222"/>
    </source>
</evidence>
<evidence type="ECO:0000313" key="15">
    <source>
        <dbReference type="EMBL" id="QLV33131.1"/>
    </source>
</evidence>
<protein>
    <recommendedName>
        <fullName evidence="3">diguanylate cyclase</fullName>
        <ecNumber evidence="3">2.7.7.65</ecNumber>
    </recommendedName>
</protein>
<dbReference type="Pfam" id="PF05230">
    <property type="entry name" value="MASE2"/>
    <property type="match status" value="1"/>
</dbReference>
<evidence type="ECO:0000313" key="12">
    <source>
        <dbReference type="EMBL" id="EMN4145100.1"/>
    </source>
</evidence>
<comment type="pathway">
    <text evidence="2">Purine metabolism; 3',5'-cyclic di-GMP biosynthesis.</text>
</comment>
<dbReference type="EMBL" id="DAESCB010000002">
    <property type="protein sequence ID" value="HBH7041062.1"/>
    <property type="molecule type" value="Genomic_DNA"/>
</dbReference>
<dbReference type="Proteomes" id="UP000263627">
    <property type="component" value="Chromosome"/>
</dbReference>
<dbReference type="Proteomes" id="UP001278087">
    <property type="component" value="Unassembled WGS sequence"/>
</dbReference>
<reference evidence="15" key="4">
    <citation type="journal article" date="2021" name="Microb. Genom.">
        <title>A genomic epidemiological study shows that prevalence of antimicrobial resistance in Enterobacterales is associated with the livestock host, as well as antimicrobial usage.</title>
        <authorList>
            <person name="AbuOun M."/>
            <person name="Jones H."/>
            <person name="Stubberfield E."/>
            <person name="Gilson D."/>
            <person name="Shaw L.P."/>
            <person name="Hubbard A.T.M."/>
            <person name="Chau K.K."/>
            <person name="Sebra R."/>
            <person name="Peto T.E.A."/>
            <person name="Crook D.W."/>
            <person name="Read D.S."/>
            <person name="Gweon H.S."/>
            <person name="Walker A.S."/>
            <person name="Stoesser N."/>
            <person name="Smith R.P."/>
            <person name="Anjum M.F."/>
            <person name="On Behalf Of The Rehab Consortium."/>
        </authorList>
    </citation>
    <scope>NUCLEOTIDE SEQUENCE</scope>
    <source>
        <strain evidence="15">RHBSTW-00370</strain>
    </source>
</reference>
<comment type="catalytic activity">
    <reaction evidence="5">
        <text>2 GTP = 3',3'-c-di-GMP + 2 diphosphate</text>
        <dbReference type="Rhea" id="RHEA:24898"/>
        <dbReference type="ChEBI" id="CHEBI:33019"/>
        <dbReference type="ChEBI" id="CHEBI:37565"/>
        <dbReference type="ChEBI" id="CHEBI:58805"/>
        <dbReference type="EC" id="2.7.7.65"/>
    </reaction>
</comment>
<dbReference type="Pfam" id="PF00990">
    <property type="entry name" value="GGDEF"/>
    <property type="match status" value="1"/>
</dbReference>
<accession>A0A220Q6W6</accession>
<gene>
    <name evidence="13" type="primary">adrA</name>
    <name evidence="13" type="synonym">dgcC</name>
    <name evidence="8" type="ORF">AM363_08675</name>
    <name evidence="15" type="ORF">HV178_18825</name>
    <name evidence="13" type="ORF">KV121_001082</name>
    <name evidence="9" type="ORF">KY227_001025</name>
    <name evidence="16" type="ORF">O4000_18320</name>
    <name evidence="11" type="ORF">P7U51_000929</name>
    <name evidence="12" type="ORF">PQQ21_002357</name>
    <name evidence="14" type="ORF">RYZ67_06525</name>
    <name evidence="10" type="ORF">SGX49_001998</name>
</gene>
<name>A0A220Q6W6_CITFR</name>
<dbReference type="EMBL" id="ABLGCN030000002">
    <property type="protein sequence ID" value="EMM7456468.1"/>
    <property type="molecule type" value="Genomic_DNA"/>
</dbReference>
<evidence type="ECO:0000256" key="2">
    <source>
        <dbReference type="ARBA" id="ARBA00004665"/>
    </source>
</evidence>
<keyword evidence="6" id="KW-1133">Transmembrane helix</keyword>
<keyword evidence="4" id="KW-0342">GTP-binding</keyword>
<dbReference type="NCBIfam" id="TIGR00254">
    <property type="entry name" value="GGDEF"/>
    <property type="match status" value="1"/>
</dbReference>
<dbReference type="CDD" id="cd01949">
    <property type="entry name" value="GGDEF"/>
    <property type="match status" value="1"/>
</dbReference>
<feature type="transmembrane region" description="Helical" evidence="6">
    <location>
        <begin position="106"/>
        <end position="136"/>
    </location>
</feature>
<keyword evidence="4" id="KW-0547">Nucleotide-binding</keyword>
<keyword evidence="6" id="KW-0812">Transmembrane</keyword>
<dbReference type="InterPro" id="IPR029787">
    <property type="entry name" value="Nucleotide_cyclase"/>
</dbReference>
<comment type="cofactor">
    <cofactor evidence="1">
        <name>Mg(2+)</name>
        <dbReference type="ChEBI" id="CHEBI:18420"/>
    </cofactor>
</comment>
<keyword evidence="13" id="KW-0808">Transferase</keyword>
<dbReference type="Proteomes" id="UP000885148">
    <property type="component" value="Unassembled WGS sequence"/>
</dbReference>
<dbReference type="PANTHER" id="PTHR45138">
    <property type="entry name" value="REGULATORY COMPONENTS OF SENSORY TRANSDUCTION SYSTEM"/>
    <property type="match status" value="1"/>
</dbReference>
<reference evidence="18" key="3">
    <citation type="submission" date="2020-06" db="EMBL/GenBank/DDBJ databases">
        <title>REHAB project genomes.</title>
        <authorList>
            <person name="Shaw L.P."/>
        </authorList>
    </citation>
    <scope>NUCLEOTIDE SEQUENCE [LARGE SCALE GENOMIC DNA]</scope>
    <source>
        <strain evidence="18">RHBSTW-00370</strain>
    </source>
</reference>
<sequence>MFPNTMNDENFYQKKVVSNEAFILLHQNDHQRSGLRFARRIRLPRAVGLGGMFFPIASVLVSQPITGGWWLLLVGWAFVWPHLAWQLASKAVDPLHSEYTNLKADAILAGMWMGIMGINLLPSTALLMIICINLMGAGGMRVFIAGAVLMVVSCLVTLQLTDIPMAFSSTQLSVLLSLPVLVVYPLLFAWVSYKTLIRLAEHKRRLQVMSTRDGMTGVYNRRHWELLLRNEFDNCRRHQRDATLLIIDIDHFKSINDTWGHDVGDQAIVALTRQLQMTLRGSDVIGRFGGDEFAVIMCGTSASSAIAAMSRVHERLTQLRLSCAPQVDLRISVGVAPLTSETEHYREWLKSADMALYKAKNSGRNRTEAAA</sequence>
<evidence type="ECO:0000313" key="13">
    <source>
        <dbReference type="EMBL" id="HBH7041062.1"/>
    </source>
</evidence>
<dbReference type="InterPro" id="IPR000160">
    <property type="entry name" value="GGDEF_dom"/>
</dbReference>
<dbReference type="Proteomes" id="UP000512222">
    <property type="component" value="Chromosome"/>
</dbReference>
<dbReference type="GO" id="GO:0005525">
    <property type="term" value="F:GTP binding"/>
    <property type="evidence" value="ECO:0007669"/>
    <property type="project" value="UniProtKB-KW"/>
</dbReference>
<reference evidence="16" key="6">
    <citation type="submission" date="2022-12" db="EMBL/GenBank/DDBJ databases">
        <title>2953647.</title>
        <authorList>
            <person name="Hergert J."/>
            <person name="Casey R."/>
            <person name="Wagner J."/>
            <person name="Young E.L."/>
            <person name="Oakeson K.F."/>
        </authorList>
    </citation>
    <scope>NUCLEOTIDE SEQUENCE</scope>
    <source>
        <strain evidence="16">2953647</strain>
    </source>
</reference>
<dbReference type="InterPro" id="IPR043128">
    <property type="entry name" value="Rev_trsase/Diguanyl_cyclase"/>
</dbReference>
<dbReference type="EC" id="2.7.7.65" evidence="3"/>
<evidence type="ECO:0000313" key="16">
    <source>
        <dbReference type="EMBL" id="WAZ59743.1"/>
    </source>
</evidence>
<reference evidence="14" key="7">
    <citation type="submission" date="2023-10" db="EMBL/GenBank/DDBJ databases">
        <title>Fecal carriage and genetic characteristics of carbapenem-resistant Enterobacterales among healthy adults from four provinces of China.</title>
        <authorList>
            <person name="Li Y."/>
            <person name="Zhang R."/>
        </authorList>
    </citation>
    <scope>NUCLEOTIDE SEQUENCE</scope>
    <source>
        <strain evidence="14">HN-136</strain>
    </source>
</reference>
<feature type="domain" description="GGDEF" evidence="7">
    <location>
        <begin position="240"/>
        <end position="371"/>
    </location>
</feature>
<reference evidence="13" key="1">
    <citation type="journal article" date="2018" name="Genome Biol.">
        <title>SKESA: strategic k-mer extension for scrupulous assemblies.</title>
        <authorList>
            <person name="Souvorov A."/>
            <person name="Agarwala R."/>
            <person name="Lipman D.J."/>
        </authorList>
    </citation>
    <scope>NUCLEOTIDE SEQUENCE</scope>
    <source>
        <strain evidence="13">91871</strain>
    </source>
</reference>
<dbReference type="EMBL" id="JAWPBU010000004">
    <property type="protein sequence ID" value="MDW2758137.1"/>
    <property type="molecule type" value="Genomic_DNA"/>
</dbReference>
<reference evidence="11" key="8">
    <citation type="submission" date="2024-02" db="EMBL/GenBank/DDBJ databases">
        <authorList>
            <consortium name="Clinical and Environmental Microbiology Branch: Whole genome sequencing antimicrobial resistance pathogens in the healthcare setting"/>
        </authorList>
    </citation>
    <scope>NUCLEOTIDE SEQUENCE</scope>
    <source>
        <strain evidence="9">2021DK-00049</strain>
        <strain evidence="12">2023GN-00102</strain>
        <strain evidence="10">2023GN-00287</strain>
        <strain evidence="11">Whole organism</strain>
    </source>
</reference>
<evidence type="ECO:0000256" key="5">
    <source>
        <dbReference type="ARBA" id="ARBA00034247"/>
    </source>
</evidence>
<dbReference type="GeneID" id="87002423"/>
<dbReference type="SUPFAM" id="SSF55073">
    <property type="entry name" value="Nucleotide cyclase"/>
    <property type="match status" value="1"/>
</dbReference>
<dbReference type="AlphaFoldDB" id="A0A220Q6W6"/>
<dbReference type="EMBL" id="CP114564">
    <property type="protein sequence ID" value="WAZ59743.1"/>
    <property type="molecule type" value="Genomic_DNA"/>
</dbReference>
<evidence type="ECO:0000313" key="11">
    <source>
        <dbReference type="EMBL" id="EMM7456468.1"/>
    </source>
</evidence>
<dbReference type="EMBL" id="ABOSXX010000006">
    <property type="protein sequence ID" value="ELV3679586.1"/>
    <property type="molecule type" value="Genomic_DNA"/>
</dbReference>
<dbReference type="Gene3D" id="3.30.70.270">
    <property type="match status" value="1"/>
</dbReference>
<evidence type="ECO:0000256" key="3">
    <source>
        <dbReference type="ARBA" id="ARBA00012528"/>
    </source>
</evidence>
<evidence type="ECO:0000313" key="10">
    <source>
        <dbReference type="EMBL" id="ELV3679586.1"/>
    </source>
</evidence>
<keyword evidence="13" id="KW-0548">Nucleotidyltransferase</keyword>
<dbReference type="InterPro" id="IPR007894">
    <property type="entry name" value="MASE2"/>
</dbReference>
<dbReference type="EMBL" id="ABBJDF010000004">
    <property type="protein sequence ID" value="EHT9937989.1"/>
    <property type="molecule type" value="Genomic_DNA"/>
</dbReference>
<keyword evidence="6" id="KW-0472">Membrane</keyword>
<dbReference type="EMBL" id="ABKLER030000008">
    <property type="protein sequence ID" value="EMN4145100.1"/>
    <property type="molecule type" value="Genomic_DNA"/>
</dbReference>
<evidence type="ECO:0000256" key="6">
    <source>
        <dbReference type="SAM" id="Phobius"/>
    </source>
</evidence>
<evidence type="ECO:0000313" key="9">
    <source>
        <dbReference type="EMBL" id="EHT9937989.1"/>
    </source>
</evidence>
<dbReference type="NCBIfam" id="NF007599">
    <property type="entry name" value="PRK10245.1"/>
    <property type="match status" value="1"/>
</dbReference>
<dbReference type="EMBL" id="CP056573">
    <property type="protein sequence ID" value="QLV33131.1"/>
    <property type="molecule type" value="Genomic_DNA"/>
</dbReference>
<feature type="transmembrane region" description="Helical" evidence="6">
    <location>
        <begin position="172"/>
        <end position="193"/>
    </location>
</feature>
<evidence type="ECO:0000256" key="1">
    <source>
        <dbReference type="ARBA" id="ARBA00001946"/>
    </source>
</evidence>